<dbReference type="AlphaFoldDB" id="A0A4R9JZE2"/>
<feature type="domain" description="N-acetyltransferase" evidence="1">
    <location>
        <begin position="3"/>
        <end position="154"/>
    </location>
</feature>
<evidence type="ECO:0000313" key="2">
    <source>
        <dbReference type="EMBL" id="TGL58742.1"/>
    </source>
</evidence>
<keyword evidence="2" id="KW-0808">Transferase</keyword>
<dbReference type="SUPFAM" id="SSF55729">
    <property type="entry name" value="Acyl-CoA N-acyltransferases (Nat)"/>
    <property type="match status" value="1"/>
</dbReference>
<dbReference type="RefSeq" id="WP_135650989.1">
    <property type="nucleotide sequence ID" value="NZ_RQGF01000035.1"/>
</dbReference>
<dbReference type="OrthoDB" id="119498at2"/>
<dbReference type="GO" id="GO:1905502">
    <property type="term" value="F:acetyl-CoA binding"/>
    <property type="evidence" value="ECO:0007669"/>
    <property type="project" value="TreeGrafter"/>
</dbReference>
<reference evidence="2" key="1">
    <citation type="journal article" date="2019" name="PLoS Negl. Trop. Dis.">
        <title>Revisiting the worldwide diversity of Leptospira species in the environment.</title>
        <authorList>
            <person name="Vincent A.T."/>
            <person name="Schiettekatte O."/>
            <person name="Bourhy P."/>
            <person name="Veyrier F.J."/>
            <person name="Picardeau M."/>
        </authorList>
    </citation>
    <scope>NUCLEOTIDE SEQUENCE [LARGE SCALE GENOMIC DNA]</scope>
    <source>
        <strain evidence="2">201702455</strain>
    </source>
</reference>
<evidence type="ECO:0000313" key="3">
    <source>
        <dbReference type="Proteomes" id="UP000297762"/>
    </source>
</evidence>
<dbReference type="InterPro" id="IPR016181">
    <property type="entry name" value="Acyl_CoA_acyltransferase"/>
</dbReference>
<comment type="caution">
    <text evidence="2">The sequence shown here is derived from an EMBL/GenBank/DDBJ whole genome shotgun (WGS) entry which is preliminary data.</text>
</comment>
<sequence>MRIIYLKEKPEFVDEVASLCFAEWSHLSPGKTLKDYRDSVIKRISGSEVPSVLVSVDDFGKLTGTVSLKEYDMDIYREFSPWLASLYVKLEYRNFGLGSSLLEKAVQIAKDSGVTRLFLYTPDKEKYYSKRGWKVLSREIYHEVEVSIMFIDLN</sequence>
<dbReference type="InterPro" id="IPR000182">
    <property type="entry name" value="GNAT_dom"/>
</dbReference>
<dbReference type="PANTHER" id="PTHR13538">
    <property type="entry name" value="N-ACETYLTRANSFERASE 6"/>
    <property type="match status" value="1"/>
</dbReference>
<protein>
    <submittedName>
        <fullName evidence="2">GNAT family N-acetyltransferase</fullName>
    </submittedName>
</protein>
<dbReference type="PROSITE" id="PS51186">
    <property type="entry name" value="GNAT"/>
    <property type="match status" value="1"/>
</dbReference>
<evidence type="ECO:0000259" key="1">
    <source>
        <dbReference type="PROSITE" id="PS51186"/>
    </source>
</evidence>
<dbReference type="Gene3D" id="3.40.630.30">
    <property type="match status" value="1"/>
</dbReference>
<dbReference type="EMBL" id="RQGF01000035">
    <property type="protein sequence ID" value="TGL58742.1"/>
    <property type="molecule type" value="Genomic_DNA"/>
</dbReference>
<gene>
    <name evidence="2" type="ORF">EHQ64_16965</name>
</gene>
<dbReference type="GO" id="GO:0008080">
    <property type="term" value="F:N-acetyltransferase activity"/>
    <property type="evidence" value="ECO:0007669"/>
    <property type="project" value="InterPro"/>
</dbReference>
<accession>A0A4R9JZE2</accession>
<dbReference type="InterPro" id="IPR039840">
    <property type="entry name" value="NAA80"/>
</dbReference>
<organism evidence="2 3">
    <name type="scientific">Leptospira sarikeiensis</name>
    <dbReference type="NCBI Taxonomy" id="2484943"/>
    <lineage>
        <taxon>Bacteria</taxon>
        <taxon>Pseudomonadati</taxon>
        <taxon>Spirochaetota</taxon>
        <taxon>Spirochaetia</taxon>
        <taxon>Leptospirales</taxon>
        <taxon>Leptospiraceae</taxon>
        <taxon>Leptospira</taxon>
    </lineage>
</organism>
<dbReference type="GO" id="GO:0005737">
    <property type="term" value="C:cytoplasm"/>
    <property type="evidence" value="ECO:0007669"/>
    <property type="project" value="TreeGrafter"/>
</dbReference>
<keyword evidence="3" id="KW-1185">Reference proteome</keyword>
<dbReference type="PANTHER" id="PTHR13538:SF4">
    <property type="entry name" value="N-ALPHA-ACETYLTRANSFERASE 80"/>
    <property type="match status" value="1"/>
</dbReference>
<proteinExistence type="predicted"/>
<name>A0A4R9JZE2_9LEPT</name>
<dbReference type="Pfam" id="PF00583">
    <property type="entry name" value="Acetyltransf_1"/>
    <property type="match status" value="1"/>
</dbReference>
<dbReference type="Proteomes" id="UP000297762">
    <property type="component" value="Unassembled WGS sequence"/>
</dbReference>
<dbReference type="CDD" id="cd04301">
    <property type="entry name" value="NAT_SF"/>
    <property type="match status" value="1"/>
</dbReference>